<protein>
    <submittedName>
        <fullName evidence="2">NAD(P)/FAD-dependent oxidoreductase</fullName>
    </submittedName>
</protein>
<gene>
    <name evidence="2" type="ORF">G4Z02_05490</name>
</gene>
<proteinExistence type="predicted"/>
<dbReference type="PANTHER" id="PTHR43734:SF1">
    <property type="entry name" value="PHYTOENE DESATURASE"/>
    <property type="match status" value="1"/>
</dbReference>
<reference evidence="2 3" key="1">
    <citation type="submission" date="2020-02" db="EMBL/GenBank/DDBJ databases">
        <authorList>
            <person name="Zheng R.K."/>
            <person name="Sun C.M."/>
        </authorList>
    </citation>
    <scope>NUCLEOTIDE SEQUENCE [LARGE SCALE GENOMIC DNA]</scope>
    <source>
        <strain evidence="3">zrk13</strain>
    </source>
</reference>
<accession>A0A7L7KQX7</accession>
<dbReference type="EMBL" id="CP048914">
    <property type="protein sequence ID" value="QMS85221.1"/>
    <property type="molecule type" value="Genomic_DNA"/>
</dbReference>
<sequence length="532" mass="59976">MKSYDAIVVGGGISGLTATAFLNKQGYNTLLCEQSDKVGGLVSTFTYKGFTFDGGIRAIENSGIVLPMLKSLGLEVEFLDSTVSLGIEDTVIQVQDRSAVLAYGEVLKSKFPNNKDDIDTIIAQIDKIMDYMRILYGIDNPIFLDPIKDGKYFVTKVIPWMFDYLFTFRKVQKLSIPVEDYLRTLTNNQALNDVIAQHFFKQTPAFFALSYFSLYLDYRYPKGGTGTLVHTIEDYINETGGTIQTNTKITSIDPVKKIVTDESGEQYSYKSLIWSANLTTFYDVVDISHLPRIKQKQKVLDKKQSLQGLRGGDSVATTYFSVDLPPEYYDDKCTAHFFYTPKLDGLYDIFQEEEKVLLSNDKETIKDWVIRHYENTTYEISIPVLRDPDMAPEGKSGLIVSTLFSYDITKKIQDMGWYNEFKTVMEDITIQVLSNTIFPGLQDQIIDRFSSTPLTLQSRTGNIDGAITGWAFTNSHMPAVDELIKIAQSVKTPFKDIFQSGQWTYSPAGLPIAILTGKLASNQAIKRIKKAR</sequence>
<dbReference type="SUPFAM" id="SSF51905">
    <property type="entry name" value="FAD/NAD(P)-binding domain"/>
    <property type="match status" value="1"/>
</dbReference>
<evidence type="ECO:0000259" key="1">
    <source>
        <dbReference type="Pfam" id="PF01593"/>
    </source>
</evidence>
<name>A0A7L7KQX7_9MOLU</name>
<evidence type="ECO:0000313" key="2">
    <source>
        <dbReference type="EMBL" id="QMS85221.1"/>
    </source>
</evidence>
<dbReference type="GO" id="GO:0016491">
    <property type="term" value="F:oxidoreductase activity"/>
    <property type="evidence" value="ECO:0007669"/>
    <property type="project" value="InterPro"/>
</dbReference>
<dbReference type="InterPro" id="IPR036188">
    <property type="entry name" value="FAD/NAD-bd_sf"/>
</dbReference>
<feature type="domain" description="Amine oxidase" evidence="1">
    <location>
        <begin position="13"/>
        <end position="344"/>
    </location>
</feature>
<dbReference type="KEGG" id="xcl:G4Z02_05490"/>
<keyword evidence="3" id="KW-1185">Reference proteome</keyword>
<dbReference type="Gene3D" id="3.50.50.60">
    <property type="entry name" value="FAD/NAD(P)-binding domain"/>
    <property type="match status" value="2"/>
</dbReference>
<dbReference type="Proteomes" id="UP000514720">
    <property type="component" value="Chromosome"/>
</dbReference>
<dbReference type="Pfam" id="PF01593">
    <property type="entry name" value="Amino_oxidase"/>
    <property type="match status" value="1"/>
</dbReference>
<dbReference type="RefSeq" id="WP_258877001.1">
    <property type="nucleotide sequence ID" value="NZ_CP048914.1"/>
</dbReference>
<evidence type="ECO:0000313" key="3">
    <source>
        <dbReference type="Proteomes" id="UP000514720"/>
    </source>
</evidence>
<organism evidence="2 3">
    <name type="scientific">Candidatus Xianfuyuplasma coldseepsis</name>
    <dbReference type="NCBI Taxonomy" id="2782163"/>
    <lineage>
        <taxon>Bacteria</taxon>
        <taxon>Bacillati</taxon>
        <taxon>Mycoplasmatota</taxon>
        <taxon>Mollicutes</taxon>
        <taxon>Candidatus Izemoplasmatales</taxon>
        <taxon>Candidatus Izemoplasmataceae</taxon>
        <taxon>Candidatus Xianfuyuplasma</taxon>
    </lineage>
</organism>
<dbReference type="AlphaFoldDB" id="A0A7L7KQX7"/>
<dbReference type="InterPro" id="IPR002937">
    <property type="entry name" value="Amino_oxidase"/>
</dbReference>
<dbReference type="PANTHER" id="PTHR43734">
    <property type="entry name" value="PHYTOENE DESATURASE"/>
    <property type="match status" value="1"/>
</dbReference>